<dbReference type="PANTHER" id="PTHR43735:SF3">
    <property type="entry name" value="FERROPTOSIS SUPPRESSOR PROTEIN 1"/>
    <property type="match status" value="1"/>
</dbReference>
<dbReference type="EMBL" id="JAGRRH010000019">
    <property type="protein sequence ID" value="KAG7349437.1"/>
    <property type="molecule type" value="Genomic_DNA"/>
</dbReference>
<evidence type="ECO:0000256" key="3">
    <source>
        <dbReference type="ARBA" id="ARBA00022827"/>
    </source>
</evidence>
<name>A0A9K3PIY8_9STRA</name>
<dbReference type="GO" id="GO:0005737">
    <property type="term" value="C:cytoplasm"/>
    <property type="evidence" value="ECO:0007669"/>
    <property type="project" value="TreeGrafter"/>
</dbReference>
<evidence type="ECO:0000256" key="4">
    <source>
        <dbReference type="ARBA" id="ARBA00023002"/>
    </source>
</evidence>
<reference evidence="6" key="2">
    <citation type="submission" date="2021-04" db="EMBL/GenBank/DDBJ databases">
        <authorList>
            <person name="Podell S."/>
        </authorList>
    </citation>
    <scope>NUCLEOTIDE SEQUENCE</scope>
    <source>
        <strain evidence="6">Hildebrandi</strain>
    </source>
</reference>
<evidence type="ECO:0000313" key="7">
    <source>
        <dbReference type="Proteomes" id="UP000693970"/>
    </source>
</evidence>
<keyword evidence="4" id="KW-0560">Oxidoreductase</keyword>
<dbReference type="AlphaFoldDB" id="A0A9K3PIY8"/>
<comment type="similarity">
    <text evidence="1">Belongs to the FAD-dependent oxidoreductase family.</text>
</comment>
<dbReference type="GO" id="GO:0004174">
    <property type="term" value="F:electron-transferring-flavoprotein dehydrogenase activity"/>
    <property type="evidence" value="ECO:0007669"/>
    <property type="project" value="TreeGrafter"/>
</dbReference>
<dbReference type="Proteomes" id="UP000693970">
    <property type="component" value="Unassembled WGS sequence"/>
</dbReference>
<comment type="caution">
    <text evidence="6">The sequence shown here is derived from an EMBL/GenBank/DDBJ whole genome shotgun (WGS) entry which is preliminary data.</text>
</comment>
<dbReference type="InterPro" id="IPR023753">
    <property type="entry name" value="FAD/NAD-binding_dom"/>
</dbReference>
<dbReference type="GO" id="GO:0050660">
    <property type="term" value="F:flavin adenine dinucleotide binding"/>
    <property type="evidence" value="ECO:0007669"/>
    <property type="project" value="TreeGrafter"/>
</dbReference>
<evidence type="ECO:0000259" key="5">
    <source>
        <dbReference type="Pfam" id="PF07992"/>
    </source>
</evidence>
<proteinExistence type="inferred from homology"/>
<feature type="domain" description="FAD/NAD(P)-binding" evidence="5">
    <location>
        <begin position="10"/>
        <end position="297"/>
    </location>
</feature>
<protein>
    <submittedName>
        <fullName evidence="6">NADH dehydrogenase</fullName>
    </submittedName>
</protein>
<gene>
    <name evidence="6" type="ORF">IV203_012034</name>
</gene>
<organism evidence="6 7">
    <name type="scientific">Nitzschia inconspicua</name>
    <dbReference type="NCBI Taxonomy" id="303405"/>
    <lineage>
        <taxon>Eukaryota</taxon>
        <taxon>Sar</taxon>
        <taxon>Stramenopiles</taxon>
        <taxon>Ochrophyta</taxon>
        <taxon>Bacillariophyta</taxon>
        <taxon>Bacillariophyceae</taxon>
        <taxon>Bacillariophycidae</taxon>
        <taxon>Bacillariales</taxon>
        <taxon>Bacillariaceae</taxon>
        <taxon>Nitzschia</taxon>
    </lineage>
</organism>
<dbReference type="Pfam" id="PF07992">
    <property type="entry name" value="Pyr_redox_2"/>
    <property type="match status" value="1"/>
</dbReference>
<keyword evidence="3" id="KW-0274">FAD</keyword>
<evidence type="ECO:0000256" key="1">
    <source>
        <dbReference type="ARBA" id="ARBA00006442"/>
    </source>
</evidence>
<keyword evidence="2" id="KW-0285">Flavoprotein</keyword>
<keyword evidence="7" id="KW-1185">Reference proteome</keyword>
<evidence type="ECO:0000256" key="2">
    <source>
        <dbReference type="ARBA" id="ARBA00022630"/>
    </source>
</evidence>
<evidence type="ECO:0000313" key="6">
    <source>
        <dbReference type="EMBL" id="KAG7349437.1"/>
    </source>
</evidence>
<reference evidence="6" key="1">
    <citation type="journal article" date="2021" name="Sci. Rep.">
        <title>Diploid genomic architecture of Nitzschia inconspicua, an elite biomass production diatom.</title>
        <authorList>
            <person name="Oliver A."/>
            <person name="Podell S."/>
            <person name="Pinowska A."/>
            <person name="Traller J.C."/>
            <person name="Smith S.R."/>
            <person name="McClure R."/>
            <person name="Beliaev A."/>
            <person name="Bohutskyi P."/>
            <person name="Hill E.A."/>
            <person name="Rabines A."/>
            <person name="Zheng H."/>
            <person name="Allen L.Z."/>
            <person name="Kuo A."/>
            <person name="Grigoriev I.V."/>
            <person name="Allen A.E."/>
            <person name="Hazlebeck D."/>
            <person name="Allen E.E."/>
        </authorList>
    </citation>
    <scope>NUCLEOTIDE SEQUENCE</scope>
    <source>
        <strain evidence="6">Hildebrandi</strain>
    </source>
</reference>
<dbReference type="PANTHER" id="PTHR43735">
    <property type="entry name" value="APOPTOSIS-INDUCING FACTOR 1"/>
    <property type="match status" value="1"/>
</dbReference>
<accession>A0A9K3PIY8</accession>
<dbReference type="OrthoDB" id="202203at2759"/>
<sequence length="388" mass="42100">MPKVDLSDKTVLIIGGGIAGLSAAYALRKNDKNVKIQIVEPKEYAEVLWASYRSPFVENVAKQSLIVLSKYCAKYKIEHIQAIVTKLDDTSFCQVKLLADGEAKTLTFDLCVIATGAGSYWPGMGRHIPNTTEASTPQARLEAMRVEGNRILNAKSLVIIGGGLIGTELAGDVAAHAKAAGKSNDITLVHSGDRLCPMMSEPASKAVLKMLENLNVKVILNEKAVENADGAVELLNSKKTLNANAVIQTIGFTPNNTFVDSTRFPKALDDLGWIQTDDFFVVPGTDGKIFAYGDCSPTLPNAGFQYMEASSVLGRNLYASLTSKPNNMKPKPDLMVGLINTIGTSQGIMYTSFFWTRRVVPWLKNKTMFFMALNGMIGVKKDFTMAAT</sequence>